<sequence>MEQFIQQSKAEGTGDDVTAAGSFSQQNPSVIKQICKSIKDNTHQGFTQDKELALPVLKEKFRQNPKALSYLLATDDDVLGEASTDIFWGIGLRLENPNVHDQNMWSESLQINGIAKVIKPNSVFSYEVLQCSDVEKLVKKRKSGGDRRVYYVIIKDTFDVIKKDHIATGHGGRDRKRNMLSTKYANITARSLELYKAYCIECQRKKTRPTVTGVVVRPLLTSDFNSTGQVDLNDMQSMLHHGNKWIMVCQDHQTVKVWGQIFEQGLEIRLFPLLFTTLILYKDI</sequence>
<dbReference type="InterPro" id="IPR037238">
    <property type="entry name" value="YbiA-like_sf"/>
</dbReference>
<evidence type="ECO:0000313" key="4">
    <source>
        <dbReference type="Proteomes" id="UP001208570"/>
    </source>
</evidence>
<dbReference type="SUPFAM" id="SSF143990">
    <property type="entry name" value="YbiA-like"/>
    <property type="match status" value="1"/>
</dbReference>
<dbReference type="Proteomes" id="UP001208570">
    <property type="component" value="Unassembled WGS sequence"/>
</dbReference>
<feature type="compositionally biased region" description="Polar residues" evidence="1">
    <location>
        <begin position="1"/>
        <end position="10"/>
    </location>
</feature>
<dbReference type="Pfam" id="PF08719">
    <property type="entry name" value="NADAR"/>
    <property type="match status" value="1"/>
</dbReference>
<reference evidence="3" key="1">
    <citation type="journal article" date="2023" name="Mol. Biol. Evol.">
        <title>Third-Generation Sequencing Reveals the Adaptive Role of the Epigenome in Three Deep-Sea Polychaetes.</title>
        <authorList>
            <person name="Perez M."/>
            <person name="Aroh O."/>
            <person name="Sun Y."/>
            <person name="Lan Y."/>
            <person name="Juniper S.K."/>
            <person name="Young C.R."/>
            <person name="Angers B."/>
            <person name="Qian P.Y."/>
        </authorList>
    </citation>
    <scope>NUCLEOTIDE SEQUENCE</scope>
    <source>
        <strain evidence="3">P08H-3</strain>
    </source>
</reference>
<organism evidence="3 4">
    <name type="scientific">Paralvinella palmiformis</name>
    <dbReference type="NCBI Taxonomy" id="53620"/>
    <lineage>
        <taxon>Eukaryota</taxon>
        <taxon>Metazoa</taxon>
        <taxon>Spiralia</taxon>
        <taxon>Lophotrochozoa</taxon>
        <taxon>Annelida</taxon>
        <taxon>Polychaeta</taxon>
        <taxon>Sedentaria</taxon>
        <taxon>Canalipalpata</taxon>
        <taxon>Terebellida</taxon>
        <taxon>Terebelliformia</taxon>
        <taxon>Alvinellidae</taxon>
        <taxon>Paralvinella</taxon>
    </lineage>
</organism>
<proteinExistence type="predicted"/>
<protein>
    <recommendedName>
        <fullName evidence="2">NADAR domain-containing protein</fullName>
    </recommendedName>
</protein>
<keyword evidence="4" id="KW-1185">Reference proteome</keyword>
<evidence type="ECO:0000256" key="1">
    <source>
        <dbReference type="SAM" id="MobiDB-lite"/>
    </source>
</evidence>
<feature type="region of interest" description="Disordered" evidence="1">
    <location>
        <begin position="1"/>
        <end position="22"/>
    </location>
</feature>
<gene>
    <name evidence="3" type="ORF">LSH36_1115g00009</name>
</gene>
<name>A0AAD9MSF9_9ANNE</name>
<accession>A0AAD9MSF9</accession>
<dbReference type="InterPro" id="IPR012816">
    <property type="entry name" value="NADAR"/>
</dbReference>
<dbReference type="CDD" id="cd15457">
    <property type="entry name" value="NADAR"/>
    <property type="match status" value="1"/>
</dbReference>
<feature type="domain" description="NADAR" evidence="2">
    <location>
        <begin position="1"/>
        <end position="105"/>
    </location>
</feature>
<dbReference type="EMBL" id="JAODUP010001115">
    <property type="protein sequence ID" value="KAK2141339.1"/>
    <property type="molecule type" value="Genomic_DNA"/>
</dbReference>
<dbReference type="PROSITE" id="PS00018">
    <property type="entry name" value="EF_HAND_1"/>
    <property type="match status" value="1"/>
</dbReference>
<dbReference type="AlphaFoldDB" id="A0AAD9MSF9"/>
<evidence type="ECO:0000313" key="3">
    <source>
        <dbReference type="EMBL" id="KAK2141339.1"/>
    </source>
</evidence>
<comment type="caution">
    <text evidence="3">The sequence shown here is derived from an EMBL/GenBank/DDBJ whole genome shotgun (WGS) entry which is preliminary data.</text>
</comment>
<evidence type="ECO:0000259" key="2">
    <source>
        <dbReference type="Pfam" id="PF08719"/>
    </source>
</evidence>
<dbReference type="InterPro" id="IPR018247">
    <property type="entry name" value="EF_Hand_1_Ca_BS"/>
</dbReference>
<dbReference type="Gene3D" id="1.10.357.40">
    <property type="entry name" value="YbiA-like"/>
    <property type="match status" value="1"/>
</dbReference>